<dbReference type="PRINTS" id="PR00792">
    <property type="entry name" value="PEPSIN"/>
</dbReference>
<dbReference type="InterPro" id="IPR001461">
    <property type="entry name" value="Aspartic_peptidase_A1"/>
</dbReference>
<evidence type="ECO:0000256" key="4">
    <source>
        <dbReference type="ARBA" id="ARBA00022750"/>
    </source>
</evidence>
<evidence type="ECO:0000256" key="7">
    <source>
        <dbReference type="PIRSR" id="PIRSR601461-1"/>
    </source>
</evidence>
<keyword evidence="3" id="KW-0732">Signal</keyword>
<dbReference type="Pfam" id="PF14541">
    <property type="entry name" value="TAXi_C"/>
    <property type="match status" value="1"/>
</dbReference>
<evidence type="ECO:0000313" key="12">
    <source>
        <dbReference type="Proteomes" id="UP000663760"/>
    </source>
</evidence>
<evidence type="ECO:0000256" key="5">
    <source>
        <dbReference type="ARBA" id="ARBA00022801"/>
    </source>
</evidence>
<gene>
    <name evidence="11" type="ORF">SI8410_14018576</name>
</gene>
<dbReference type="OrthoDB" id="2747330at2759"/>
<evidence type="ECO:0000256" key="8">
    <source>
        <dbReference type="RuleBase" id="RU000454"/>
    </source>
</evidence>
<dbReference type="PANTHER" id="PTHR13683:SF750">
    <property type="entry name" value="ASPARTYL PROTEASE AED1"/>
    <property type="match status" value="1"/>
</dbReference>
<feature type="domain" description="Peptidase A1" evidence="10">
    <location>
        <begin position="46"/>
        <end position="376"/>
    </location>
</feature>
<keyword evidence="4 8" id="KW-0064">Aspartyl protease</keyword>
<dbReference type="InterPro" id="IPR021109">
    <property type="entry name" value="Peptidase_aspartic_dom_sf"/>
</dbReference>
<evidence type="ECO:0000256" key="1">
    <source>
        <dbReference type="ARBA" id="ARBA00007447"/>
    </source>
</evidence>
<dbReference type="InterPro" id="IPR032861">
    <property type="entry name" value="TAXi_N"/>
</dbReference>
<feature type="active site" evidence="7">
    <location>
        <position position="64"/>
    </location>
</feature>
<dbReference type="FunFam" id="2.40.70.10:FF:000013">
    <property type="entry name" value="Aspartyl protease AED1"/>
    <property type="match status" value="1"/>
</dbReference>
<evidence type="ECO:0000256" key="6">
    <source>
        <dbReference type="ARBA" id="ARBA00023157"/>
    </source>
</evidence>
<protein>
    <recommendedName>
        <fullName evidence="10">Peptidase A1 domain-containing protein</fullName>
    </recommendedName>
</protein>
<dbReference type="SUPFAM" id="SSF50630">
    <property type="entry name" value="Acid proteases"/>
    <property type="match status" value="1"/>
</dbReference>
<dbReference type="GO" id="GO:0004190">
    <property type="term" value="F:aspartic-type endopeptidase activity"/>
    <property type="evidence" value="ECO:0007669"/>
    <property type="project" value="UniProtKB-KW"/>
</dbReference>
<dbReference type="Pfam" id="PF14543">
    <property type="entry name" value="TAXi_N"/>
    <property type="match status" value="1"/>
</dbReference>
<dbReference type="PROSITE" id="PS00141">
    <property type="entry name" value="ASP_PROTEASE"/>
    <property type="match status" value="1"/>
</dbReference>
<sequence>MDSQRVSSLHERIRGAPSSGNGAAAQEAREVTLPARNGDVVGSADYVVTVGFGTPKKNQTVIFDTGSSICWIQCQPCVGSCYDQQEPIFDPSSSSSYRNISCSSDACRALPSNGCSGGTCLYSVHYGDSSATVGFLGTEQLTLATGFVFPNFVFGCGERNEGLFTGIAGLIGLSRSPFSLPTQASQTLGSNVFSYCLPGPRRPAGKLTVGGSPSAAAAYTPMLSNAQEPTLYFLNLIGISVGGHPIPVAPTVFQSGTIIDSGTVITRLPPAAYSALRTAFRRAMAQYPPAEPADLLDTCYDLSSVKNILVPAITLHYDGANVPLEPTGVLLAVEEGQVCLAFAGNEEPSDVAIIGNVQQRGMEVIYDISAKQIGFAAGACS</sequence>
<dbReference type="CDD" id="cd05472">
    <property type="entry name" value="cnd41_like"/>
    <property type="match status" value="1"/>
</dbReference>
<feature type="region of interest" description="Disordered" evidence="9">
    <location>
        <begin position="1"/>
        <end position="28"/>
    </location>
</feature>
<dbReference type="PROSITE" id="PS51767">
    <property type="entry name" value="PEPTIDASE_A1"/>
    <property type="match status" value="1"/>
</dbReference>
<evidence type="ECO:0000313" key="11">
    <source>
        <dbReference type="EMBL" id="CAA7407898.1"/>
    </source>
</evidence>
<dbReference type="InterPro" id="IPR001969">
    <property type="entry name" value="Aspartic_peptidase_AS"/>
</dbReference>
<dbReference type="AlphaFoldDB" id="A0A7I8LF35"/>
<dbReference type="EMBL" id="LR746277">
    <property type="protein sequence ID" value="CAA7407898.1"/>
    <property type="molecule type" value="Genomic_DNA"/>
</dbReference>
<evidence type="ECO:0000256" key="9">
    <source>
        <dbReference type="SAM" id="MobiDB-lite"/>
    </source>
</evidence>
<keyword evidence="12" id="KW-1185">Reference proteome</keyword>
<comment type="similarity">
    <text evidence="1 8">Belongs to the peptidase A1 family.</text>
</comment>
<evidence type="ECO:0000259" key="10">
    <source>
        <dbReference type="PROSITE" id="PS51767"/>
    </source>
</evidence>
<organism evidence="11 12">
    <name type="scientific">Spirodela intermedia</name>
    <name type="common">Intermediate duckweed</name>
    <dbReference type="NCBI Taxonomy" id="51605"/>
    <lineage>
        <taxon>Eukaryota</taxon>
        <taxon>Viridiplantae</taxon>
        <taxon>Streptophyta</taxon>
        <taxon>Embryophyta</taxon>
        <taxon>Tracheophyta</taxon>
        <taxon>Spermatophyta</taxon>
        <taxon>Magnoliopsida</taxon>
        <taxon>Liliopsida</taxon>
        <taxon>Araceae</taxon>
        <taxon>Lemnoideae</taxon>
        <taxon>Spirodela</taxon>
    </lineage>
</organism>
<reference evidence="11" key="1">
    <citation type="submission" date="2020-02" db="EMBL/GenBank/DDBJ databases">
        <authorList>
            <person name="Scholz U."/>
            <person name="Mascher M."/>
            <person name="Fiebig A."/>
        </authorList>
    </citation>
    <scope>NUCLEOTIDE SEQUENCE</scope>
</reference>
<keyword evidence="6" id="KW-1015">Disulfide bond</keyword>
<dbReference type="Proteomes" id="UP000663760">
    <property type="component" value="Chromosome 14"/>
</dbReference>
<keyword evidence="2 8" id="KW-0645">Protease</keyword>
<dbReference type="PANTHER" id="PTHR13683">
    <property type="entry name" value="ASPARTYL PROTEASES"/>
    <property type="match status" value="1"/>
</dbReference>
<evidence type="ECO:0000256" key="2">
    <source>
        <dbReference type="ARBA" id="ARBA00022670"/>
    </source>
</evidence>
<dbReference type="GO" id="GO:0006508">
    <property type="term" value="P:proteolysis"/>
    <property type="evidence" value="ECO:0007669"/>
    <property type="project" value="UniProtKB-KW"/>
</dbReference>
<name>A0A7I8LF35_SPIIN</name>
<dbReference type="FunFam" id="2.40.70.10:FF:000021">
    <property type="entry name" value="Aspartyl protease AED1"/>
    <property type="match status" value="1"/>
</dbReference>
<evidence type="ECO:0000256" key="3">
    <source>
        <dbReference type="ARBA" id="ARBA00022729"/>
    </source>
</evidence>
<feature type="active site" evidence="7">
    <location>
        <position position="260"/>
    </location>
</feature>
<keyword evidence="5 8" id="KW-0378">Hydrolase</keyword>
<dbReference type="InterPro" id="IPR033873">
    <property type="entry name" value="CND41-like"/>
</dbReference>
<dbReference type="InterPro" id="IPR033121">
    <property type="entry name" value="PEPTIDASE_A1"/>
</dbReference>
<dbReference type="Gene3D" id="2.40.70.10">
    <property type="entry name" value="Acid Proteases"/>
    <property type="match status" value="2"/>
</dbReference>
<accession>A0A7I8LF35</accession>
<dbReference type="InterPro" id="IPR032799">
    <property type="entry name" value="TAXi_C"/>
</dbReference>
<proteinExistence type="inferred from homology"/>